<dbReference type="eggNOG" id="COG2208">
    <property type="taxonomic scope" value="Bacteria"/>
</dbReference>
<dbReference type="InterPro" id="IPR015943">
    <property type="entry name" value="WD40/YVTN_repeat-like_dom_sf"/>
</dbReference>
<dbReference type="SUPFAM" id="SSF81606">
    <property type="entry name" value="PP2C-like"/>
    <property type="match status" value="1"/>
</dbReference>
<keyword evidence="2" id="KW-0175">Coiled coil</keyword>
<evidence type="ECO:0000259" key="4">
    <source>
        <dbReference type="PROSITE" id="PS50113"/>
    </source>
</evidence>
<dbReference type="eggNOG" id="COG2197">
    <property type="taxonomic scope" value="Bacteria"/>
</dbReference>
<feature type="chain" id="PRO_5002642244" evidence="3">
    <location>
        <begin position="23"/>
        <end position="1389"/>
    </location>
</feature>
<dbReference type="NCBIfam" id="TIGR00229">
    <property type="entry name" value="sensory_box"/>
    <property type="match status" value="1"/>
</dbReference>
<evidence type="ECO:0000256" key="1">
    <source>
        <dbReference type="ARBA" id="ARBA00022801"/>
    </source>
</evidence>
<dbReference type="GO" id="GO:0004674">
    <property type="term" value="F:protein serine/threonine kinase activity"/>
    <property type="evidence" value="ECO:0007669"/>
    <property type="project" value="UniProtKB-KW"/>
</dbReference>
<dbReference type="PANTHER" id="PTHR43156">
    <property type="entry name" value="STAGE II SPORULATION PROTEIN E-RELATED"/>
    <property type="match status" value="1"/>
</dbReference>
<dbReference type="InterPro" id="IPR000700">
    <property type="entry name" value="PAS-assoc_C"/>
</dbReference>
<dbReference type="SMART" id="SM00331">
    <property type="entry name" value="PP2C_SIG"/>
    <property type="match status" value="1"/>
</dbReference>
<dbReference type="InterPro" id="IPR001932">
    <property type="entry name" value="PPM-type_phosphatase-like_dom"/>
</dbReference>
<evidence type="ECO:0000313" key="5">
    <source>
        <dbReference type="EMBL" id="EAY29400.1"/>
    </source>
</evidence>
<dbReference type="RefSeq" id="WP_002696433.1">
    <property type="nucleotide sequence ID" value="NZ_AAWS01000011.1"/>
</dbReference>
<dbReference type="Gene3D" id="2.60.40.10">
    <property type="entry name" value="Immunoglobulins"/>
    <property type="match status" value="1"/>
</dbReference>
<keyword evidence="5" id="KW-0723">Serine/threonine-protein kinase</keyword>
<organism evidence="5 6">
    <name type="scientific">Microscilla marina ATCC 23134</name>
    <dbReference type="NCBI Taxonomy" id="313606"/>
    <lineage>
        <taxon>Bacteria</taxon>
        <taxon>Pseudomonadati</taxon>
        <taxon>Bacteroidota</taxon>
        <taxon>Cytophagia</taxon>
        <taxon>Cytophagales</taxon>
        <taxon>Microscillaceae</taxon>
        <taxon>Microscilla</taxon>
    </lineage>
</organism>
<protein>
    <submittedName>
        <fullName evidence="5">Serine/threonine protein kinases, putative</fullName>
    </submittedName>
</protein>
<keyword evidence="6" id="KW-1185">Reference proteome</keyword>
<dbReference type="InterPro" id="IPR052016">
    <property type="entry name" value="Bact_Sigma-Reg"/>
</dbReference>
<sequence>MGIIKNLICVIFVGFFFFSVEAQNTTSTQFGLPFLQNYSAQTYKADYQNYAITQDKRGVMYFGNQLGVLVFEGVHWQLISLTNQSPVKSLKADNKGRIYVGGVDELGYLQPDKAGTLQYVSLVEKVPLPHRPFGDVLQIFDTQAGIYFITSEAIFKWQNKKITHIKTAPKVFVKAFEANNQRFVQSQKNELLALDVATNQLRHIVTLNEPLAAVLPYKFTQQLLVSQSAKFYVLREGKLLPWQKLNAALLQNQQVNCAIQLSNGSYAIGSKQIGLVIVSNTGRLIRHFEKNTGLLSNGILALHSDRWENLWLGMNRGITQMALNAPYALIDERQGLQGQINQLLFHNNKLYAATSLSMFRKRWAHNQAFERVPLANGNVKEMFLWKDQLLVGHSQNLLNAQDSILKVALPQVVVRSLTRLPGDSLHLLALAKNKILLLRWSKDKGQWEVVKKLPGFGHKVARLMADQSGNIWLPHFTKGVYKLKLNAALSRWEQKVLYTTKQGLPSNIKNTVHKLGNEVVFATQKGVYVFDEKQKRFTPHPRWQNTPLHNKVIEALAQDQKGNLWFATEVKTGVLKFSKNNQPIIKYLPQVHKPSQILPLPDQSVAFVAQEGIVIYDPKQKANVASDSLRVLIHKIEEDAMGKDTVFFGGAFANNDHRIVEVQNQQNKLALPYKNNSLRFVFALPYYQNSQDIVYQHILENFDTKWSQWNKNTEKEYTNLPEGTYTFKVKARTAEGSESLVTQYTFVILAPWYRTFWAYTLYVLGVGLGIFLVMKISTRNHRKRRAILQRKIDENTAKIQEQKEIIEASLKTETEKNYRLKSQEKILRKHLDQLNAAQKEVEQKSKMIETQKKKLEKILSEKIEQNDQLQAHEEVMQVQMDKLINAQEELKAANANLHLKEEEMLKSKQEVERALAEARDKNDMMEAQEEEMRQNMEELLTTQEEIEKTQLELNSQIKAIDNSPIVKAEYDLHGKVISANKAFLELFYYDDEQIGELYHQMLVAPHYASSFEYDFFWDNLRNGSLQPGEYKRFSQQEDEIWLNATYFPAVNKRGQVFKIIMLAFDITEARQLLRDFQRQAEILRVQEEELRQNMEELVSTQEALQKESSKIESKNRLIMSSIQYAQNIQQAILPTKNTMKELFEDSFVVFIPKDIVSGDFYWTTQARRRVKIRNDAAKNPDEAMLPGFQVFTFLAVVDCTGHGVPGAFMSMIGNSLLNEIVNNQKKYSPARILQLMHEGIRTRLMQSETSNRDGMDVCLCRLEYRDDDKIEMTFAGAKRPVFLVREGELTRITGDMESIGGWLEGMQRDYENKTFELEKNDTLYLTSDGFVDSASPRRKKFGEKRFRKMLAEHGHLSMNEQRKIVVKALAEHQQDTEQRDDITIVGIKV</sequence>
<dbReference type="PANTHER" id="PTHR43156:SF9">
    <property type="entry name" value="HAMP DOMAIN-CONTAINING PROTEIN"/>
    <property type="match status" value="1"/>
</dbReference>
<dbReference type="Pfam" id="PF07495">
    <property type="entry name" value="Y_Y_Y"/>
    <property type="match status" value="1"/>
</dbReference>
<keyword evidence="5" id="KW-0808">Transferase</keyword>
<dbReference type="GO" id="GO:0016791">
    <property type="term" value="F:phosphatase activity"/>
    <property type="evidence" value="ECO:0007669"/>
    <property type="project" value="TreeGrafter"/>
</dbReference>
<proteinExistence type="predicted"/>
<comment type="caution">
    <text evidence="5">The sequence shown here is derived from an EMBL/GenBank/DDBJ whole genome shotgun (WGS) entry which is preliminary data.</text>
</comment>
<feature type="signal peptide" evidence="3">
    <location>
        <begin position="1"/>
        <end position="22"/>
    </location>
</feature>
<dbReference type="Pfam" id="PF07494">
    <property type="entry name" value="Reg_prop"/>
    <property type="match status" value="1"/>
</dbReference>
<dbReference type="EMBL" id="AAWS01000011">
    <property type="protein sequence ID" value="EAY29400.1"/>
    <property type="molecule type" value="Genomic_DNA"/>
</dbReference>
<dbReference type="CDD" id="cd00130">
    <property type="entry name" value="PAS"/>
    <property type="match status" value="1"/>
</dbReference>
<dbReference type="Gene3D" id="3.30.450.20">
    <property type="entry name" value="PAS domain"/>
    <property type="match status" value="1"/>
</dbReference>
<dbReference type="InterPro" id="IPR036457">
    <property type="entry name" value="PPM-type-like_dom_sf"/>
</dbReference>
<name>A1ZJU7_MICM2</name>
<keyword evidence="1" id="KW-0378">Hydrolase</keyword>
<dbReference type="Pfam" id="PF13426">
    <property type="entry name" value="PAS_9"/>
    <property type="match status" value="1"/>
</dbReference>
<evidence type="ECO:0000256" key="2">
    <source>
        <dbReference type="SAM" id="Coils"/>
    </source>
</evidence>
<evidence type="ECO:0000256" key="3">
    <source>
        <dbReference type="SAM" id="SignalP"/>
    </source>
</evidence>
<dbReference type="SUPFAM" id="SSF55785">
    <property type="entry name" value="PYP-like sensor domain (PAS domain)"/>
    <property type="match status" value="1"/>
</dbReference>
<feature type="domain" description="PAC" evidence="4">
    <location>
        <begin position="1026"/>
        <end position="1078"/>
    </location>
</feature>
<dbReference type="InterPro" id="IPR035965">
    <property type="entry name" value="PAS-like_dom_sf"/>
</dbReference>
<dbReference type="InterPro" id="IPR011110">
    <property type="entry name" value="Reg_prop"/>
</dbReference>
<dbReference type="eggNOG" id="COG2203">
    <property type="taxonomic scope" value="Bacteria"/>
</dbReference>
<accession>A1ZJU7</accession>
<dbReference type="OrthoDB" id="9806995at2"/>
<dbReference type="Gene3D" id="3.60.40.10">
    <property type="entry name" value="PPM-type phosphatase domain"/>
    <property type="match status" value="1"/>
</dbReference>
<feature type="coiled-coil region" evidence="2">
    <location>
        <begin position="785"/>
        <end position="952"/>
    </location>
</feature>
<dbReference type="PROSITE" id="PS50113">
    <property type="entry name" value="PAC"/>
    <property type="match status" value="1"/>
</dbReference>
<dbReference type="InterPro" id="IPR000014">
    <property type="entry name" value="PAS"/>
</dbReference>
<dbReference type="Proteomes" id="UP000004095">
    <property type="component" value="Unassembled WGS sequence"/>
</dbReference>
<gene>
    <name evidence="5" type="ORF">M23134_01456</name>
</gene>
<keyword evidence="5" id="KW-0418">Kinase</keyword>
<dbReference type="SUPFAM" id="SSF63829">
    <property type="entry name" value="Calcium-dependent phosphotriesterase"/>
    <property type="match status" value="1"/>
</dbReference>
<reference evidence="5 6" key="1">
    <citation type="submission" date="2007-01" db="EMBL/GenBank/DDBJ databases">
        <authorList>
            <person name="Haygood M."/>
            <person name="Podell S."/>
            <person name="Anderson C."/>
            <person name="Hopkinson B."/>
            <person name="Roe K."/>
            <person name="Barbeau K."/>
            <person name="Gaasterland T."/>
            <person name="Ferriera S."/>
            <person name="Johnson J."/>
            <person name="Kravitz S."/>
            <person name="Beeson K."/>
            <person name="Sutton G."/>
            <person name="Rogers Y.-H."/>
            <person name="Friedman R."/>
            <person name="Frazier M."/>
            <person name="Venter J.C."/>
        </authorList>
    </citation>
    <scope>NUCLEOTIDE SEQUENCE [LARGE SCALE GENOMIC DNA]</scope>
    <source>
        <strain evidence="5 6">ATCC 23134</strain>
    </source>
</reference>
<dbReference type="Pfam" id="PF07228">
    <property type="entry name" value="SpoIIE"/>
    <property type="match status" value="1"/>
</dbReference>
<feature type="coiled-coil region" evidence="2">
    <location>
        <begin position="1066"/>
        <end position="1114"/>
    </location>
</feature>
<dbReference type="InterPro" id="IPR013783">
    <property type="entry name" value="Ig-like_fold"/>
</dbReference>
<dbReference type="Gene3D" id="2.130.10.10">
    <property type="entry name" value="YVTN repeat-like/Quinoprotein amine dehydrogenase"/>
    <property type="match status" value="2"/>
</dbReference>
<dbReference type="InterPro" id="IPR011123">
    <property type="entry name" value="Y_Y_Y"/>
</dbReference>
<evidence type="ECO:0000313" key="6">
    <source>
        <dbReference type="Proteomes" id="UP000004095"/>
    </source>
</evidence>
<keyword evidence="3" id="KW-0732">Signal</keyword>